<gene>
    <name evidence="1" type="ORF">CHU93_00600</name>
</gene>
<protein>
    <submittedName>
        <fullName evidence="1">Uncharacterized protein</fullName>
    </submittedName>
</protein>
<proteinExistence type="predicted"/>
<comment type="caution">
    <text evidence="1">The sequence shown here is derived from an EMBL/GenBank/DDBJ whole genome shotgun (WGS) entry which is preliminary data.</text>
</comment>
<organism evidence="1 2">
    <name type="scientific">Sandarakinorhabdus cyanobacteriorum</name>
    <dbReference type="NCBI Taxonomy" id="1981098"/>
    <lineage>
        <taxon>Bacteria</taxon>
        <taxon>Pseudomonadati</taxon>
        <taxon>Pseudomonadota</taxon>
        <taxon>Alphaproteobacteria</taxon>
        <taxon>Sphingomonadales</taxon>
        <taxon>Sphingosinicellaceae</taxon>
        <taxon>Sandarakinorhabdus</taxon>
    </lineage>
</organism>
<keyword evidence="2" id="KW-1185">Reference proteome</keyword>
<dbReference type="AlphaFoldDB" id="A0A255Z8S3"/>
<dbReference type="Proteomes" id="UP000216991">
    <property type="component" value="Unassembled WGS sequence"/>
</dbReference>
<reference evidence="1 2" key="1">
    <citation type="submission" date="2017-07" db="EMBL/GenBank/DDBJ databases">
        <title>Sandarakinorhabdus cyanobacteriorum sp. nov., a novel bacterium isolated from cyanobacterial aggregates in a eutrophic lake.</title>
        <authorList>
            <person name="Cai H."/>
        </authorList>
    </citation>
    <scope>NUCLEOTIDE SEQUENCE [LARGE SCALE GENOMIC DNA]</scope>
    <source>
        <strain evidence="1 2">TH057</strain>
    </source>
</reference>
<dbReference type="EMBL" id="NOXT01000030">
    <property type="protein sequence ID" value="OYQ37304.1"/>
    <property type="molecule type" value="Genomic_DNA"/>
</dbReference>
<evidence type="ECO:0000313" key="2">
    <source>
        <dbReference type="Proteomes" id="UP000216991"/>
    </source>
</evidence>
<sequence length="68" mass="7900">MSRILTLIVARQEQQPHLADRFRREASASLVVPAKAELGDIFEALEWRRLRLRQDQQLVEWSAGSERA</sequence>
<evidence type="ECO:0000313" key="1">
    <source>
        <dbReference type="EMBL" id="OYQ37304.1"/>
    </source>
</evidence>
<name>A0A255Z8S3_9SPHN</name>
<accession>A0A255Z8S3</accession>